<reference evidence="2 3" key="1">
    <citation type="submission" date="2018-10" db="EMBL/GenBank/DDBJ databases">
        <title>An updated phylogeny of the Alphaproteobacteria reveals that the parasitic Rickettsiales and Holosporales have independent origins.</title>
        <authorList>
            <person name="Munoz-Gomez S.A."/>
            <person name="Hess S."/>
            <person name="Burger G."/>
            <person name="Lang B.F."/>
            <person name="Susko E."/>
            <person name="Slamovits C.H."/>
            <person name="Roger A.J."/>
        </authorList>
    </citation>
    <scope>NUCLEOTIDE SEQUENCE [LARGE SCALE GENOMIC DNA]</scope>
    <source>
        <strain evidence="2">HOLO01</strain>
    </source>
</reference>
<comment type="caution">
    <text evidence="2">The sequence shown here is derived from an EMBL/GenBank/DDBJ whole genome shotgun (WGS) entry which is preliminary data.</text>
</comment>
<evidence type="ECO:0000256" key="1">
    <source>
        <dbReference type="SAM" id="SignalP"/>
    </source>
</evidence>
<gene>
    <name evidence="2" type="ORF">EQU50_07330</name>
</gene>
<organism evidence="2 3">
    <name type="scientific">Candidatus Finniella inopinata</name>
    <dbReference type="NCBI Taxonomy" id="1696036"/>
    <lineage>
        <taxon>Bacteria</taxon>
        <taxon>Pseudomonadati</taxon>
        <taxon>Pseudomonadota</taxon>
        <taxon>Alphaproteobacteria</taxon>
        <taxon>Holosporales</taxon>
        <taxon>Candidatus Paracaedibacteraceae</taxon>
        <taxon>Candidatus Finniella</taxon>
    </lineage>
</organism>
<name>A0A4Q7DGU4_9PROT</name>
<accession>A0A4Q7DGU4</accession>
<dbReference type="EMBL" id="SCFB01000015">
    <property type="protein sequence ID" value="RZI45335.1"/>
    <property type="molecule type" value="Genomic_DNA"/>
</dbReference>
<evidence type="ECO:0000313" key="2">
    <source>
        <dbReference type="EMBL" id="RZI45335.1"/>
    </source>
</evidence>
<sequence length="184" mass="21285">MKLFVRRNVIFMKQAFILASFITVLLTANPDFGIAHTDITSCRECLEKEYDEKTWYIKKTVQNRQRSDSLTQAVELESQGRPFSLWAVKSAPNERSTILKANETLKLFCKCSHVYDEPAIRDLFFWATDANLKIQGTIGAFLEIECDKSVVISYNMHFPQNLKESARQLLVDYVNEAYKIQTKD</sequence>
<keyword evidence="1" id="KW-0732">Signal</keyword>
<protein>
    <submittedName>
        <fullName evidence="2">Uncharacterized protein</fullName>
    </submittedName>
</protein>
<dbReference type="AlphaFoldDB" id="A0A4Q7DGU4"/>
<feature type="chain" id="PRO_5021005794" evidence="1">
    <location>
        <begin position="29"/>
        <end position="184"/>
    </location>
</feature>
<evidence type="ECO:0000313" key="3">
    <source>
        <dbReference type="Proteomes" id="UP000293550"/>
    </source>
</evidence>
<feature type="signal peptide" evidence="1">
    <location>
        <begin position="1"/>
        <end position="28"/>
    </location>
</feature>
<proteinExistence type="predicted"/>
<dbReference type="Proteomes" id="UP000293550">
    <property type="component" value="Unassembled WGS sequence"/>
</dbReference>
<keyword evidence="3" id="KW-1185">Reference proteome</keyword>
<dbReference type="RefSeq" id="WP_130154475.1">
    <property type="nucleotide sequence ID" value="NZ_SCFB01000015.1"/>
</dbReference>